<organism evidence="2 3">
    <name type="scientific">Zea mays</name>
    <name type="common">Maize</name>
    <dbReference type="NCBI Taxonomy" id="4577"/>
    <lineage>
        <taxon>Eukaryota</taxon>
        <taxon>Viridiplantae</taxon>
        <taxon>Streptophyta</taxon>
        <taxon>Embryophyta</taxon>
        <taxon>Tracheophyta</taxon>
        <taxon>Spermatophyta</taxon>
        <taxon>Magnoliopsida</taxon>
        <taxon>Liliopsida</taxon>
        <taxon>Poales</taxon>
        <taxon>Poaceae</taxon>
        <taxon>PACMAD clade</taxon>
        <taxon>Panicoideae</taxon>
        <taxon>Andropogonodae</taxon>
        <taxon>Andropogoneae</taxon>
        <taxon>Tripsacinae</taxon>
        <taxon>Zea</taxon>
    </lineage>
</organism>
<keyword evidence="1" id="KW-1133">Transmembrane helix</keyword>
<protein>
    <submittedName>
        <fullName evidence="2">Uncharacterized protein</fullName>
    </submittedName>
</protein>
<evidence type="ECO:0000313" key="2">
    <source>
        <dbReference type="EMBL" id="PWZ34052.1"/>
    </source>
</evidence>
<keyword evidence="1" id="KW-0472">Membrane</keyword>
<keyword evidence="1" id="KW-0812">Transmembrane</keyword>
<dbReference type="AlphaFoldDB" id="A0A3L6FLG3"/>
<dbReference type="Proteomes" id="UP000251960">
    <property type="component" value="Chromosome 3"/>
</dbReference>
<gene>
    <name evidence="2" type="ORF">Zm00014a_022496</name>
</gene>
<proteinExistence type="predicted"/>
<evidence type="ECO:0000256" key="1">
    <source>
        <dbReference type="SAM" id="Phobius"/>
    </source>
</evidence>
<name>A0A3L6FLG3_MAIZE</name>
<reference evidence="2 3" key="1">
    <citation type="journal article" date="2018" name="Nat. Genet.">
        <title>Extensive intraspecific gene order and gene structural variations between Mo17 and other maize genomes.</title>
        <authorList>
            <person name="Sun S."/>
            <person name="Zhou Y."/>
            <person name="Chen J."/>
            <person name="Shi J."/>
            <person name="Zhao H."/>
            <person name="Zhao H."/>
            <person name="Song W."/>
            <person name="Zhang M."/>
            <person name="Cui Y."/>
            <person name="Dong X."/>
            <person name="Liu H."/>
            <person name="Ma X."/>
            <person name="Jiao Y."/>
            <person name="Wang B."/>
            <person name="Wei X."/>
            <person name="Stein J.C."/>
            <person name="Glaubitz J.C."/>
            <person name="Lu F."/>
            <person name="Yu G."/>
            <person name="Liang C."/>
            <person name="Fengler K."/>
            <person name="Li B."/>
            <person name="Rafalski A."/>
            <person name="Schnable P.S."/>
            <person name="Ware D.H."/>
            <person name="Buckler E.S."/>
            <person name="Lai J."/>
        </authorList>
    </citation>
    <scope>NUCLEOTIDE SEQUENCE [LARGE SCALE GENOMIC DNA]</scope>
    <source>
        <strain evidence="3">cv. Missouri 17</strain>
        <tissue evidence="2">Seedling</tissue>
    </source>
</reference>
<evidence type="ECO:0000313" key="3">
    <source>
        <dbReference type="Proteomes" id="UP000251960"/>
    </source>
</evidence>
<dbReference type="EMBL" id="NCVQ01000004">
    <property type="protein sequence ID" value="PWZ34052.1"/>
    <property type="molecule type" value="Genomic_DNA"/>
</dbReference>
<accession>A0A3L6FLG3</accession>
<sequence>MSSLSQGSPCSPFPIFLISMSVPLTCYMFFILELGSSLYFVVVISFSWYFRICDYC</sequence>
<comment type="caution">
    <text evidence="2">The sequence shown here is derived from an EMBL/GenBank/DDBJ whole genome shotgun (WGS) entry which is preliminary data.</text>
</comment>
<feature type="transmembrane region" description="Helical" evidence="1">
    <location>
        <begin position="27"/>
        <end position="50"/>
    </location>
</feature>